<keyword evidence="1" id="KW-1133">Transmembrane helix</keyword>
<keyword evidence="1" id="KW-0472">Membrane</keyword>
<keyword evidence="3" id="KW-1185">Reference proteome</keyword>
<accession>A0A4R8IU24</accession>
<keyword evidence="1" id="KW-0812">Transmembrane</keyword>
<dbReference type="EMBL" id="SOQX01000004">
    <property type="protein sequence ID" value="TDY01177.1"/>
    <property type="molecule type" value="Genomic_DNA"/>
</dbReference>
<proteinExistence type="predicted"/>
<evidence type="ECO:0000256" key="1">
    <source>
        <dbReference type="SAM" id="Phobius"/>
    </source>
</evidence>
<dbReference type="Gene3D" id="2.30.170.10">
    <property type="match status" value="1"/>
</dbReference>
<feature type="transmembrane region" description="Helical" evidence="1">
    <location>
        <begin position="6"/>
        <end position="22"/>
    </location>
</feature>
<dbReference type="AlphaFoldDB" id="A0A4R8IU24"/>
<evidence type="ECO:0000313" key="2">
    <source>
        <dbReference type="EMBL" id="TDY01177.1"/>
    </source>
</evidence>
<dbReference type="Proteomes" id="UP000294914">
    <property type="component" value="Unassembled WGS sequence"/>
</dbReference>
<dbReference type="NCBIfam" id="NF041023">
    <property type="entry name" value="PP0621_fam"/>
    <property type="match status" value="1"/>
</dbReference>
<dbReference type="RefSeq" id="WP_134083888.1">
    <property type="nucleotide sequence ID" value="NZ_SOQX01000004.1"/>
</dbReference>
<evidence type="ECO:0008006" key="4">
    <source>
        <dbReference type="Google" id="ProtNLM"/>
    </source>
</evidence>
<comment type="caution">
    <text evidence="2">The sequence shown here is derived from an EMBL/GenBank/DDBJ whole genome shotgun (WGS) entry which is preliminary data.</text>
</comment>
<protein>
    <recommendedName>
        <fullName evidence="4">MYND finger</fullName>
    </recommendedName>
</protein>
<dbReference type="InterPro" id="IPR049708">
    <property type="entry name" value="PP0621-like"/>
</dbReference>
<dbReference type="OrthoDB" id="9814432at2"/>
<evidence type="ECO:0000313" key="3">
    <source>
        <dbReference type="Proteomes" id="UP000294914"/>
    </source>
</evidence>
<organism evidence="2 3">
    <name type="scientific">Thiohalophilus thiocyanatoxydans</name>
    <dbReference type="NCBI Taxonomy" id="381308"/>
    <lineage>
        <taxon>Bacteria</taxon>
        <taxon>Pseudomonadati</taxon>
        <taxon>Pseudomonadota</taxon>
        <taxon>Gammaproteobacteria</taxon>
        <taxon>Thiohalomonadales</taxon>
        <taxon>Thiohalophilaceae</taxon>
        <taxon>Thiohalophilus</taxon>
    </lineage>
</organism>
<gene>
    <name evidence="2" type="ORF">EDC23_1924</name>
</gene>
<sequence>MPGLLRVIVLALLIWLVIRLYQRFKALARERRKNVPQPGRPIENMVRCEQCGTHVPEKEAIRRDGRYYCSHAHLPHDS</sequence>
<reference evidence="2 3" key="1">
    <citation type="submission" date="2019-03" db="EMBL/GenBank/DDBJ databases">
        <title>Genomic Encyclopedia of Type Strains, Phase IV (KMG-IV): sequencing the most valuable type-strain genomes for metagenomic binning, comparative biology and taxonomic classification.</title>
        <authorList>
            <person name="Goeker M."/>
        </authorList>
    </citation>
    <scope>NUCLEOTIDE SEQUENCE [LARGE SCALE GENOMIC DNA]</scope>
    <source>
        <strain evidence="2 3">DSM 16326</strain>
    </source>
</reference>
<name>A0A4R8IU24_9GAMM</name>